<feature type="transmembrane region" description="Helical" evidence="1">
    <location>
        <begin position="30"/>
        <end position="49"/>
    </location>
</feature>
<organism evidence="2 3">
    <name type="scientific">Sulfurisphaera tokodaii (strain DSM 16993 / JCM 10545 / NBRC 100140 / 7)</name>
    <name type="common">Sulfolobus tokodaii</name>
    <dbReference type="NCBI Taxonomy" id="273063"/>
    <lineage>
        <taxon>Archaea</taxon>
        <taxon>Thermoproteota</taxon>
        <taxon>Thermoprotei</taxon>
        <taxon>Sulfolobales</taxon>
        <taxon>Sulfolobaceae</taxon>
        <taxon>Sulfurisphaera</taxon>
    </lineage>
</organism>
<dbReference type="STRING" id="273063.STK_04065"/>
<evidence type="ECO:0000313" key="3">
    <source>
        <dbReference type="Proteomes" id="UP000001015"/>
    </source>
</evidence>
<dbReference type="Proteomes" id="UP000001015">
    <property type="component" value="Chromosome"/>
</dbReference>
<sequence>MIKMKSYEVVSFLVLINSAIVYYYTKNIEYLITGIFLSLAILLGIKFIFEKFVA</sequence>
<keyword evidence="3" id="KW-1185">Reference proteome</keyword>
<feature type="transmembrane region" description="Helical" evidence="1">
    <location>
        <begin position="7"/>
        <end position="24"/>
    </location>
</feature>
<keyword evidence="1" id="KW-0812">Transmembrane</keyword>
<reference evidence="3" key="1">
    <citation type="journal article" date="2001" name="DNA Res.">
        <title>Complete genome sequence of an aerobic thermoacidophilic Crenarchaeon, Sulfolobus tokodaii strain7.</title>
        <authorList>
            <person name="Kawarabayasi Y."/>
            <person name="Hino Y."/>
            <person name="Horikawa H."/>
            <person name="Jin-no K."/>
            <person name="Takahashi M."/>
            <person name="Sekine M."/>
            <person name="Baba S."/>
            <person name="Ankai A."/>
            <person name="Kosugi H."/>
            <person name="Hosoyama A."/>
            <person name="Fukui S."/>
            <person name="Nagai Y."/>
            <person name="Nishijima K."/>
            <person name="Otsuka R."/>
            <person name="Nakazawa H."/>
            <person name="Takamiya M."/>
            <person name="Kato Y."/>
            <person name="Yoshizawa T."/>
            <person name="Tanaka T."/>
            <person name="Kudoh Y."/>
            <person name="Yamazaki J."/>
            <person name="Kushida N."/>
            <person name="Oguchi A."/>
            <person name="Aoki K."/>
            <person name="Masuda S."/>
            <person name="Yanagii M."/>
            <person name="Nishimura M."/>
            <person name="Yamagishi A."/>
            <person name="Oshima T."/>
            <person name="Kikuchi H."/>
        </authorList>
    </citation>
    <scope>NUCLEOTIDE SEQUENCE [LARGE SCALE GENOMIC DNA]</scope>
    <source>
        <strain evidence="3">DSM 16993 / JCM 10545 / NBRC 100140 / 7</strain>
    </source>
</reference>
<dbReference type="KEGG" id="sto:STK_04065"/>
<dbReference type="NCBIfam" id="NF041798">
    <property type="entry name" value="Ced_CedA2"/>
    <property type="match status" value="1"/>
</dbReference>
<dbReference type="PATRIC" id="fig|273063.9.peg.470"/>
<dbReference type="eggNOG" id="arCOG11039">
    <property type="taxonomic scope" value="Archaea"/>
</dbReference>
<dbReference type="AlphaFoldDB" id="Q975K9"/>
<name>Q975K9_SULTO</name>
<evidence type="ECO:0000256" key="1">
    <source>
        <dbReference type="SAM" id="Phobius"/>
    </source>
</evidence>
<evidence type="ECO:0000313" key="2">
    <source>
        <dbReference type="EMBL" id="BAB65391.1"/>
    </source>
</evidence>
<accession>Q975K9</accession>
<keyword evidence="1" id="KW-1133">Transmembrane helix</keyword>
<gene>
    <name evidence="2" type="ordered locus">STK_04065</name>
    <name evidence="2" type="ORF">STS057</name>
</gene>
<keyword evidence="1" id="KW-0472">Membrane</keyword>
<protein>
    <submittedName>
        <fullName evidence="2">Uncharacterized protein</fullName>
    </submittedName>
</protein>
<proteinExistence type="predicted"/>
<dbReference type="EMBL" id="BA000023">
    <property type="protein sequence ID" value="BAB65391.1"/>
    <property type="molecule type" value="Genomic_DNA"/>
</dbReference>